<reference evidence="1" key="2">
    <citation type="journal article" date="2024" name="Plant">
        <title>Genomic evolution and insights into agronomic trait innovations of Sesamum species.</title>
        <authorList>
            <person name="Miao H."/>
            <person name="Wang L."/>
            <person name="Qu L."/>
            <person name="Liu H."/>
            <person name="Sun Y."/>
            <person name="Le M."/>
            <person name="Wang Q."/>
            <person name="Wei S."/>
            <person name="Zheng Y."/>
            <person name="Lin W."/>
            <person name="Duan Y."/>
            <person name="Cao H."/>
            <person name="Xiong S."/>
            <person name="Wang X."/>
            <person name="Wei L."/>
            <person name="Li C."/>
            <person name="Ma Q."/>
            <person name="Ju M."/>
            <person name="Zhao R."/>
            <person name="Li G."/>
            <person name="Mu C."/>
            <person name="Tian Q."/>
            <person name="Mei H."/>
            <person name="Zhang T."/>
            <person name="Gao T."/>
            <person name="Zhang H."/>
        </authorList>
    </citation>
    <scope>NUCLEOTIDE SEQUENCE</scope>
    <source>
        <strain evidence="1">G02</strain>
    </source>
</reference>
<proteinExistence type="predicted"/>
<reference evidence="1" key="1">
    <citation type="submission" date="2020-06" db="EMBL/GenBank/DDBJ databases">
        <authorList>
            <person name="Li T."/>
            <person name="Hu X."/>
            <person name="Zhang T."/>
            <person name="Song X."/>
            <person name="Zhang H."/>
            <person name="Dai N."/>
            <person name="Sheng W."/>
            <person name="Hou X."/>
            <person name="Wei L."/>
        </authorList>
    </citation>
    <scope>NUCLEOTIDE SEQUENCE</scope>
    <source>
        <strain evidence="1">G02</strain>
        <tissue evidence="1">Leaf</tissue>
    </source>
</reference>
<dbReference type="EMBL" id="JACGWJ010000026">
    <property type="protein sequence ID" value="KAL0313379.1"/>
    <property type="molecule type" value="Genomic_DNA"/>
</dbReference>
<gene>
    <name evidence="1" type="ORF">Sradi_5737200</name>
</gene>
<dbReference type="AlphaFoldDB" id="A0AAW2L224"/>
<accession>A0AAW2L224</accession>
<comment type="caution">
    <text evidence="1">The sequence shown here is derived from an EMBL/GenBank/DDBJ whole genome shotgun (WGS) entry which is preliminary data.</text>
</comment>
<name>A0AAW2L224_SESRA</name>
<sequence length="85" mass="9894">MNIMRDLWIPRPLLFRVLTARHSLDPEAHVDALITEEGRWNEELIKTVFVAEDAEAILNISIMEGADTLSWYYERHGCFTARSTF</sequence>
<protein>
    <submittedName>
        <fullName evidence="1">Uncharacterized protein</fullName>
    </submittedName>
</protein>
<organism evidence="1">
    <name type="scientific">Sesamum radiatum</name>
    <name type="common">Black benniseed</name>
    <dbReference type="NCBI Taxonomy" id="300843"/>
    <lineage>
        <taxon>Eukaryota</taxon>
        <taxon>Viridiplantae</taxon>
        <taxon>Streptophyta</taxon>
        <taxon>Embryophyta</taxon>
        <taxon>Tracheophyta</taxon>
        <taxon>Spermatophyta</taxon>
        <taxon>Magnoliopsida</taxon>
        <taxon>eudicotyledons</taxon>
        <taxon>Gunneridae</taxon>
        <taxon>Pentapetalae</taxon>
        <taxon>asterids</taxon>
        <taxon>lamiids</taxon>
        <taxon>Lamiales</taxon>
        <taxon>Pedaliaceae</taxon>
        <taxon>Sesamum</taxon>
    </lineage>
</organism>
<evidence type="ECO:0000313" key="1">
    <source>
        <dbReference type="EMBL" id="KAL0313379.1"/>
    </source>
</evidence>